<evidence type="ECO:0000313" key="3">
    <source>
        <dbReference type="Proteomes" id="UP000002051"/>
    </source>
</evidence>
<evidence type="ECO:0000313" key="1">
    <source>
        <dbReference type="EMBL" id="KEH31183.1"/>
    </source>
</evidence>
<organism evidence="1 3">
    <name type="scientific">Medicago truncatula</name>
    <name type="common">Barrel medic</name>
    <name type="synonym">Medicago tribuloides</name>
    <dbReference type="NCBI Taxonomy" id="3880"/>
    <lineage>
        <taxon>Eukaryota</taxon>
        <taxon>Viridiplantae</taxon>
        <taxon>Streptophyta</taxon>
        <taxon>Embryophyta</taxon>
        <taxon>Tracheophyta</taxon>
        <taxon>Spermatophyta</taxon>
        <taxon>Magnoliopsida</taxon>
        <taxon>eudicotyledons</taxon>
        <taxon>Gunneridae</taxon>
        <taxon>Pentapetalae</taxon>
        <taxon>rosids</taxon>
        <taxon>fabids</taxon>
        <taxon>Fabales</taxon>
        <taxon>Fabaceae</taxon>
        <taxon>Papilionoideae</taxon>
        <taxon>50 kb inversion clade</taxon>
        <taxon>NPAAA clade</taxon>
        <taxon>Hologalegina</taxon>
        <taxon>IRL clade</taxon>
        <taxon>Trifolieae</taxon>
        <taxon>Medicago</taxon>
    </lineage>
</organism>
<dbReference type="AlphaFoldDB" id="A0A072UQ42"/>
<evidence type="ECO:0000313" key="2">
    <source>
        <dbReference type="EnsemblPlants" id="KEH31183"/>
    </source>
</evidence>
<gene>
    <name evidence="1" type="ordered locus">MTR_4g092100</name>
</gene>
<sequence>MTTIIRKSSNVVKQTTMKTLQNQLRKHKQQQSQITQFIKRNKITLQYNRDSQRHRRIDFRFEEEKLNRRNLNQ</sequence>
<proteinExistence type="predicted"/>
<dbReference type="Proteomes" id="UP000002051">
    <property type="component" value="Chromosome 4"/>
</dbReference>
<dbReference type="EMBL" id="CM001220">
    <property type="protein sequence ID" value="KEH31183.1"/>
    <property type="molecule type" value="Genomic_DNA"/>
</dbReference>
<reference evidence="1 3" key="2">
    <citation type="journal article" date="2014" name="BMC Genomics">
        <title>An improved genome release (version Mt4.0) for the model legume Medicago truncatula.</title>
        <authorList>
            <person name="Tang H."/>
            <person name="Krishnakumar V."/>
            <person name="Bidwell S."/>
            <person name="Rosen B."/>
            <person name="Chan A."/>
            <person name="Zhou S."/>
            <person name="Gentzbittel L."/>
            <person name="Childs K.L."/>
            <person name="Yandell M."/>
            <person name="Gundlach H."/>
            <person name="Mayer K.F."/>
            <person name="Schwartz D.C."/>
            <person name="Town C.D."/>
        </authorList>
    </citation>
    <scope>GENOME REANNOTATION</scope>
    <source>
        <strain evidence="1">A17</strain>
        <strain evidence="2 3">cv. Jemalong A17</strain>
    </source>
</reference>
<dbReference type="EnsemblPlants" id="KEH31183">
    <property type="protein sequence ID" value="KEH31183"/>
    <property type="gene ID" value="MTR_4g092100"/>
</dbReference>
<protein>
    <submittedName>
        <fullName evidence="1 2">Uncharacterized protein</fullName>
    </submittedName>
</protein>
<keyword evidence="3" id="KW-1185">Reference proteome</keyword>
<name>A0A072UQ42_MEDTR</name>
<dbReference type="HOGENOM" id="CLU_2708548_0_0_1"/>
<reference evidence="2" key="3">
    <citation type="submission" date="2015-04" db="UniProtKB">
        <authorList>
            <consortium name="EnsemblPlants"/>
        </authorList>
    </citation>
    <scope>IDENTIFICATION</scope>
    <source>
        <strain evidence="2">cv. Jemalong A17</strain>
    </source>
</reference>
<reference evidence="1 3" key="1">
    <citation type="journal article" date="2011" name="Nature">
        <title>The Medicago genome provides insight into the evolution of rhizobial symbioses.</title>
        <authorList>
            <person name="Young N.D."/>
            <person name="Debelle F."/>
            <person name="Oldroyd G.E."/>
            <person name="Geurts R."/>
            <person name="Cannon S.B."/>
            <person name="Udvardi M.K."/>
            <person name="Benedito V.A."/>
            <person name="Mayer K.F."/>
            <person name="Gouzy J."/>
            <person name="Schoof H."/>
            <person name="Van de Peer Y."/>
            <person name="Proost S."/>
            <person name="Cook D.R."/>
            <person name="Meyers B.C."/>
            <person name="Spannagl M."/>
            <person name="Cheung F."/>
            <person name="De Mita S."/>
            <person name="Krishnakumar V."/>
            <person name="Gundlach H."/>
            <person name="Zhou S."/>
            <person name="Mudge J."/>
            <person name="Bharti A.K."/>
            <person name="Murray J.D."/>
            <person name="Naoumkina M.A."/>
            <person name="Rosen B."/>
            <person name="Silverstein K.A."/>
            <person name="Tang H."/>
            <person name="Rombauts S."/>
            <person name="Zhao P.X."/>
            <person name="Zhou P."/>
            <person name="Barbe V."/>
            <person name="Bardou P."/>
            <person name="Bechner M."/>
            <person name="Bellec A."/>
            <person name="Berger A."/>
            <person name="Berges H."/>
            <person name="Bidwell S."/>
            <person name="Bisseling T."/>
            <person name="Choisne N."/>
            <person name="Couloux A."/>
            <person name="Denny R."/>
            <person name="Deshpande S."/>
            <person name="Dai X."/>
            <person name="Doyle J.J."/>
            <person name="Dudez A.M."/>
            <person name="Farmer A.D."/>
            <person name="Fouteau S."/>
            <person name="Franken C."/>
            <person name="Gibelin C."/>
            <person name="Gish J."/>
            <person name="Goldstein S."/>
            <person name="Gonzalez A.J."/>
            <person name="Green P.J."/>
            <person name="Hallab A."/>
            <person name="Hartog M."/>
            <person name="Hua A."/>
            <person name="Humphray S.J."/>
            <person name="Jeong D.H."/>
            <person name="Jing Y."/>
            <person name="Jocker A."/>
            <person name="Kenton S.M."/>
            <person name="Kim D.J."/>
            <person name="Klee K."/>
            <person name="Lai H."/>
            <person name="Lang C."/>
            <person name="Lin S."/>
            <person name="Macmil S.L."/>
            <person name="Magdelenat G."/>
            <person name="Matthews L."/>
            <person name="McCorrison J."/>
            <person name="Monaghan E.L."/>
            <person name="Mun J.H."/>
            <person name="Najar F.Z."/>
            <person name="Nicholson C."/>
            <person name="Noirot C."/>
            <person name="O'Bleness M."/>
            <person name="Paule C.R."/>
            <person name="Poulain J."/>
            <person name="Prion F."/>
            <person name="Qin B."/>
            <person name="Qu C."/>
            <person name="Retzel E.F."/>
            <person name="Riddle C."/>
            <person name="Sallet E."/>
            <person name="Samain S."/>
            <person name="Samson N."/>
            <person name="Sanders I."/>
            <person name="Saurat O."/>
            <person name="Scarpelli C."/>
            <person name="Schiex T."/>
            <person name="Segurens B."/>
            <person name="Severin A.J."/>
            <person name="Sherrier D.J."/>
            <person name="Shi R."/>
            <person name="Sims S."/>
            <person name="Singer S.R."/>
            <person name="Sinharoy S."/>
            <person name="Sterck L."/>
            <person name="Viollet A."/>
            <person name="Wang B.B."/>
            <person name="Wang K."/>
            <person name="Wang M."/>
            <person name="Wang X."/>
            <person name="Warfsmann J."/>
            <person name="Weissenbach J."/>
            <person name="White D.D."/>
            <person name="White J.D."/>
            <person name="Wiley G.B."/>
            <person name="Wincker P."/>
            <person name="Xing Y."/>
            <person name="Yang L."/>
            <person name="Yao Z."/>
            <person name="Ying F."/>
            <person name="Zhai J."/>
            <person name="Zhou L."/>
            <person name="Zuber A."/>
            <person name="Denarie J."/>
            <person name="Dixon R.A."/>
            <person name="May G.D."/>
            <person name="Schwartz D.C."/>
            <person name="Rogers J."/>
            <person name="Quetier F."/>
            <person name="Town C.D."/>
            <person name="Roe B.A."/>
        </authorList>
    </citation>
    <scope>NUCLEOTIDE SEQUENCE [LARGE SCALE GENOMIC DNA]</scope>
    <source>
        <strain evidence="1">A17</strain>
        <strain evidence="2 3">cv. Jemalong A17</strain>
    </source>
</reference>
<accession>A0A072UQ42</accession>